<dbReference type="EMBL" id="KN831774">
    <property type="protein sequence ID" value="KIM44337.1"/>
    <property type="molecule type" value="Genomic_DNA"/>
</dbReference>
<reference evidence="2" key="2">
    <citation type="submission" date="2015-01" db="EMBL/GenBank/DDBJ databases">
        <title>Evolutionary Origins and Diversification of the Mycorrhizal Mutualists.</title>
        <authorList>
            <consortium name="DOE Joint Genome Institute"/>
            <consortium name="Mycorrhizal Genomics Consortium"/>
            <person name="Kohler A."/>
            <person name="Kuo A."/>
            <person name="Nagy L.G."/>
            <person name="Floudas D."/>
            <person name="Copeland A."/>
            <person name="Barry K.W."/>
            <person name="Cichocki N."/>
            <person name="Veneault-Fourrey C."/>
            <person name="LaButti K."/>
            <person name="Lindquist E.A."/>
            <person name="Lipzen A."/>
            <person name="Lundell T."/>
            <person name="Morin E."/>
            <person name="Murat C."/>
            <person name="Riley R."/>
            <person name="Ohm R."/>
            <person name="Sun H."/>
            <person name="Tunlid A."/>
            <person name="Henrissat B."/>
            <person name="Grigoriev I.V."/>
            <person name="Hibbett D.S."/>
            <person name="Martin F."/>
        </authorList>
    </citation>
    <scope>NUCLEOTIDE SEQUENCE [LARGE SCALE GENOMIC DNA]</scope>
    <source>
        <strain evidence="2">h7</strain>
    </source>
</reference>
<accession>A0A0C2YTK1</accession>
<dbReference type="HOGENOM" id="CLU_1310278_0_0_1"/>
<dbReference type="Proteomes" id="UP000053424">
    <property type="component" value="Unassembled WGS sequence"/>
</dbReference>
<evidence type="ECO:0000313" key="2">
    <source>
        <dbReference type="Proteomes" id="UP000053424"/>
    </source>
</evidence>
<keyword evidence="2" id="KW-1185">Reference proteome</keyword>
<dbReference type="AlphaFoldDB" id="A0A0C2YTK1"/>
<name>A0A0C2YTK1_HEBCY</name>
<organism evidence="1 2">
    <name type="scientific">Hebeloma cylindrosporum</name>
    <dbReference type="NCBI Taxonomy" id="76867"/>
    <lineage>
        <taxon>Eukaryota</taxon>
        <taxon>Fungi</taxon>
        <taxon>Dikarya</taxon>
        <taxon>Basidiomycota</taxon>
        <taxon>Agaricomycotina</taxon>
        <taxon>Agaricomycetes</taxon>
        <taxon>Agaricomycetidae</taxon>
        <taxon>Agaricales</taxon>
        <taxon>Agaricineae</taxon>
        <taxon>Hymenogastraceae</taxon>
        <taxon>Hebeloma</taxon>
    </lineage>
</organism>
<proteinExistence type="predicted"/>
<sequence length="210" mass="22607">MYKLLIGAASHSPAAVFVVHMGNTRNGGVFGRASVQFDEELFQGGCRADSKSSALAHYSPTASSRDFSELRSDLVLEDDAVFGVLTSVSSDSDDTSYGADTSDEFLSAVESARDLPTDESNPCGMKAAEAEWRTGVAVAMDAFRTCKGTDGEPIFITSKDSKKRSSETIALPPDQQIREIQNWRNYLRGDGDTSVSSEGGYVVDTSFQFP</sequence>
<reference evidence="1 2" key="1">
    <citation type="submission" date="2014-04" db="EMBL/GenBank/DDBJ databases">
        <authorList>
            <consortium name="DOE Joint Genome Institute"/>
            <person name="Kuo A."/>
            <person name="Gay G."/>
            <person name="Dore J."/>
            <person name="Kohler A."/>
            <person name="Nagy L.G."/>
            <person name="Floudas D."/>
            <person name="Copeland A."/>
            <person name="Barry K.W."/>
            <person name="Cichocki N."/>
            <person name="Veneault-Fourrey C."/>
            <person name="LaButti K."/>
            <person name="Lindquist E.A."/>
            <person name="Lipzen A."/>
            <person name="Lundell T."/>
            <person name="Morin E."/>
            <person name="Murat C."/>
            <person name="Sun H."/>
            <person name="Tunlid A."/>
            <person name="Henrissat B."/>
            <person name="Grigoriev I.V."/>
            <person name="Hibbett D.S."/>
            <person name="Martin F."/>
            <person name="Nordberg H.P."/>
            <person name="Cantor M.N."/>
            <person name="Hua S.X."/>
        </authorList>
    </citation>
    <scope>NUCLEOTIDE SEQUENCE [LARGE SCALE GENOMIC DNA]</scope>
    <source>
        <strain evidence="2">h7</strain>
    </source>
</reference>
<protein>
    <submittedName>
        <fullName evidence="1">Uncharacterized protein</fullName>
    </submittedName>
</protein>
<evidence type="ECO:0000313" key="1">
    <source>
        <dbReference type="EMBL" id="KIM44337.1"/>
    </source>
</evidence>
<gene>
    <name evidence="1" type="ORF">M413DRAFT_379448</name>
</gene>